<evidence type="ECO:0000256" key="1">
    <source>
        <dbReference type="SAM" id="MobiDB-lite"/>
    </source>
</evidence>
<protein>
    <submittedName>
        <fullName evidence="2">Uncharacterized protein</fullName>
    </submittedName>
</protein>
<organism evidence="2 3">
    <name type="scientific">Apostasia shenzhenica</name>
    <dbReference type="NCBI Taxonomy" id="1088818"/>
    <lineage>
        <taxon>Eukaryota</taxon>
        <taxon>Viridiplantae</taxon>
        <taxon>Streptophyta</taxon>
        <taxon>Embryophyta</taxon>
        <taxon>Tracheophyta</taxon>
        <taxon>Spermatophyta</taxon>
        <taxon>Magnoliopsida</taxon>
        <taxon>Liliopsida</taxon>
        <taxon>Asparagales</taxon>
        <taxon>Orchidaceae</taxon>
        <taxon>Apostasioideae</taxon>
        <taxon>Apostasia</taxon>
    </lineage>
</organism>
<feature type="region of interest" description="Disordered" evidence="1">
    <location>
        <begin position="69"/>
        <end position="91"/>
    </location>
</feature>
<reference evidence="2 3" key="1">
    <citation type="journal article" date="2017" name="Nature">
        <title>The Apostasia genome and the evolution of orchids.</title>
        <authorList>
            <person name="Zhang G.Q."/>
            <person name="Liu K.W."/>
            <person name="Li Z."/>
            <person name="Lohaus R."/>
            <person name="Hsiao Y.Y."/>
            <person name="Niu S.C."/>
            <person name="Wang J.Y."/>
            <person name="Lin Y.C."/>
            <person name="Xu Q."/>
            <person name="Chen L.J."/>
            <person name="Yoshida K."/>
            <person name="Fujiwara S."/>
            <person name="Wang Z.W."/>
            <person name="Zhang Y.Q."/>
            <person name="Mitsuda N."/>
            <person name="Wang M."/>
            <person name="Liu G.H."/>
            <person name="Pecoraro L."/>
            <person name="Huang H.X."/>
            <person name="Xiao X.J."/>
            <person name="Lin M."/>
            <person name="Wu X.Y."/>
            <person name="Wu W.L."/>
            <person name="Chen Y.Y."/>
            <person name="Chang S.B."/>
            <person name="Sakamoto S."/>
            <person name="Ohme-Takagi M."/>
            <person name="Yagi M."/>
            <person name="Zeng S.J."/>
            <person name="Shen C.Y."/>
            <person name="Yeh C.M."/>
            <person name="Luo Y.B."/>
            <person name="Tsai W.C."/>
            <person name="Van de Peer Y."/>
            <person name="Liu Z.J."/>
        </authorList>
    </citation>
    <scope>NUCLEOTIDE SEQUENCE [LARGE SCALE GENOMIC DNA]</scope>
    <source>
        <strain evidence="3">cv. Shenzhen</strain>
        <tissue evidence="2">Stem</tissue>
    </source>
</reference>
<accession>A0A2I0ATU5</accession>
<dbReference type="Proteomes" id="UP000236161">
    <property type="component" value="Unassembled WGS sequence"/>
</dbReference>
<sequence length="104" mass="12028">MLFLNTQIKSLHASAITNPQKQYRDPKVKLPLLTLVPLVADKRRESRACPSPFLRKTRIKLHHLLPTNTKEHVSMKKRSSTQDQQIRRGGLAPRRAESLLYHLL</sequence>
<dbReference type="EMBL" id="KZ451950">
    <property type="protein sequence ID" value="PKA58936.1"/>
    <property type="molecule type" value="Genomic_DNA"/>
</dbReference>
<evidence type="ECO:0000313" key="2">
    <source>
        <dbReference type="EMBL" id="PKA58936.1"/>
    </source>
</evidence>
<evidence type="ECO:0000313" key="3">
    <source>
        <dbReference type="Proteomes" id="UP000236161"/>
    </source>
</evidence>
<keyword evidence="3" id="KW-1185">Reference proteome</keyword>
<proteinExistence type="predicted"/>
<gene>
    <name evidence="2" type="ORF">AXF42_Ash001029</name>
</gene>
<dbReference type="AlphaFoldDB" id="A0A2I0ATU5"/>
<name>A0A2I0ATU5_9ASPA</name>